<dbReference type="Proteomes" id="UP001390339">
    <property type="component" value="Unassembled WGS sequence"/>
</dbReference>
<evidence type="ECO:0000313" key="9">
    <source>
        <dbReference type="EMBL" id="KAK8868343.1"/>
    </source>
</evidence>
<dbReference type="InterPro" id="IPR020846">
    <property type="entry name" value="MFS_dom"/>
</dbReference>
<evidence type="ECO:0000256" key="6">
    <source>
        <dbReference type="SAM" id="MobiDB-lite"/>
    </source>
</evidence>
<reference evidence="9 10" key="1">
    <citation type="journal article" date="2024" name="IMA Fungus">
        <title>Apiospora arundinis, a panoply of carbohydrate-active enzymes and secondary metabolites.</title>
        <authorList>
            <person name="Sorensen T."/>
            <person name="Petersen C."/>
            <person name="Muurmann A.T."/>
            <person name="Christiansen J.V."/>
            <person name="Brundto M.L."/>
            <person name="Overgaard C.K."/>
            <person name="Boysen A.T."/>
            <person name="Wollenberg R.D."/>
            <person name="Larsen T.O."/>
            <person name="Sorensen J.L."/>
            <person name="Nielsen K.L."/>
            <person name="Sondergaard T.E."/>
        </authorList>
    </citation>
    <scope>NUCLEOTIDE SEQUENCE [LARGE SCALE GENOMIC DNA]</scope>
    <source>
        <strain evidence="9 10">AAU 773</strain>
    </source>
</reference>
<evidence type="ECO:0000313" key="10">
    <source>
        <dbReference type="Proteomes" id="UP001390339"/>
    </source>
</evidence>
<evidence type="ECO:0000256" key="7">
    <source>
        <dbReference type="SAM" id="Phobius"/>
    </source>
</evidence>
<feature type="transmembrane region" description="Helical" evidence="7">
    <location>
        <begin position="407"/>
        <end position="433"/>
    </location>
</feature>
<feature type="transmembrane region" description="Helical" evidence="7">
    <location>
        <begin position="470"/>
        <end position="493"/>
    </location>
</feature>
<accession>A0ABR2IV22</accession>
<feature type="domain" description="Major facilitator superfamily (MFS) profile" evidence="8">
    <location>
        <begin position="58"/>
        <end position="497"/>
    </location>
</feature>
<dbReference type="InterPro" id="IPR011701">
    <property type="entry name" value="MFS"/>
</dbReference>
<dbReference type="PANTHER" id="PTHR23502">
    <property type="entry name" value="MAJOR FACILITATOR SUPERFAMILY"/>
    <property type="match status" value="1"/>
</dbReference>
<evidence type="ECO:0000259" key="8">
    <source>
        <dbReference type="PROSITE" id="PS50850"/>
    </source>
</evidence>
<comment type="caution">
    <text evidence="9">The sequence shown here is derived from an EMBL/GenBank/DDBJ whole genome shotgun (WGS) entry which is preliminary data.</text>
</comment>
<evidence type="ECO:0000256" key="2">
    <source>
        <dbReference type="ARBA" id="ARBA00022448"/>
    </source>
</evidence>
<feature type="transmembrane region" description="Helical" evidence="7">
    <location>
        <begin position="56"/>
        <end position="77"/>
    </location>
</feature>
<dbReference type="EMBL" id="JAPCWZ010000004">
    <property type="protein sequence ID" value="KAK8868343.1"/>
    <property type="molecule type" value="Genomic_DNA"/>
</dbReference>
<feature type="transmembrane region" description="Helical" evidence="7">
    <location>
        <begin position="287"/>
        <end position="306"/>
    </location>
</feature>
<dbReference type="Gene3D" id="1.20.1250.20">
    <property type="entry name" value="MFS general substrate transporter like domains"/>
    <property type="match status" value="1"/>
</dbReference>
<feature type="compositionally biased region" description="Polar residues" evidence="6">
    <location>
        <begin position="7"/>
        <end position="23"/>
    </location>
</feature>
<dbReference type="SUPFAM" id="SSF103473">
    <property type="entry name" value="MFS general substrate transporter"/>
    <property type="match status" value="1"/>
</dbReference>
<sequence length="509" mass="55309">MADFTRHTSGASHSPEPSRQSKQPAVELGQGSGEQRKRGGDTGEILYSVFTRGQKLWISSVTSFAGMLSTLCSYIYYPALVPIAEDLGVSLTMVNLTVTSYLVMAAIVPAVMGDLADQNGRRPVYILMFALFIGANVGIALQTSYPALFVLRMLQSAGSSGLIAISYGVIADITTRSERGSYCGTFDLLIQSALSIGPVVGGSITQELGWRWVFWFLVILSSTLLLIILLFVPETQRDIVGNGGVRPRRVYWTILTVIDKNRKAQAHSSPKTPTARRFPNPFSCLKILGHKASLIAIMLYSITYAVKMTIQASLGAQCVEIYRLNYLTAGLIYIPSGVGGAIAAFMSGKYIDKTYRAASNKTVTPLADDSIYFPIERVRLKGIYIMIITSAIETVGYGLALMTETHISVMIIMQFLIGFTTAPIFTMSATLLTDLNRQKSATAQGACSLIRCLMAGASIAAMQPLTDGAGLGWCFAVYGILLVFEAPLAWLLLTRGEQWRKHGHISNRV</sequence>
<feature type="transmembrane region" description="Helical" evidence="7">
    <location>
        <begin position="326"/>
        <end position="346"/>
    </location>
</feature>
<feature type="transmembrane region" description="Helical" evidence="7">
    <location>
        <begin position="89"/>
        <end position="112"/>
    </location>
</feature>
<evidence type="ECO:0000256" key="3">
    <source>
        <dbReference type="ARBA" id="ARBA00022692"/>
    </source>
</evidence>
<dbReference type="Pfam" id="PF07690">
    <property type="entry name" value="MFS_1"/>
    <property type="match status" value="1"/>
</dbReference>
<keyword evidence="2" id="KW-0813">Transport</keyword>
<evidence type="ECO:0000256" key="5">
    <source>
        <dbReference type="ARBA" id="ARBA00023136"/>
    </source>
</evidence>
<protein>
    <submittedName>
        <fullName evidence="9">Major facilitator superfamily domain-containing protein</fullName>
    </submittedName>
</protein>
<feature type="transmembrane region" description="Helical" evidence="7">
    <location>
        <begin position="149"/>
        <end position="170"/>
    </location>
</feature>
<gene>
    <name evidence="9" type="ORF">PGQ11_006921</name>
</gene>
<feature type="transmembrane region" description="Helical" evidence="7">
    <location>
        <begin position="445"/>
        <end position="464"/>
    </location>
</feature>
<feature type="transmembrane region" description="Helical" evidence="7">
    <location>
        <begin position="383"/>
        <end position="401"/>
    </location>
</feature>
<dbReference type="InterPro" id="IPR036259">
    <property type="entry name" value="MFS_trans_sf"/>
</dbReference>
<evidence type="ECO:0000256" key="1">
    <source>
        <dbReference type="ARBA" id="ARBA00004141"/>
    </source>
</evidence>
<proteinExistence type="predicted"/>
<keyword evidence="5 7" id="KW-0472">Membrane</keyword>
<feature type="region of interest" description="Disordered" evidence="6">
    <location>
        <begin position="1"/>
        <end position="40"/>
    </location>
</feature>
<feature type="transmembrane region" description="Helical" evidence="7">
    <location>
        <begin position="124"/>
        <end position="143"/>
    </location>
</feature>
<feature type="transmembrane region" description="Helical" evidence="7">
    <location>
        <begin position="182"/>
        <end position="200"/>
    </location>
</feature>
<evidence type="ECO:0000256" key="4">
    <source>
        <dbReference type="ARBA" id="ARBA00022989"/>
    </source>
</evidence>
<keyword evidence="10" id="KW-1185">Reference proteome</keyword>
<keyword evidence="4 7" id="KW-1133">Transmembrane helix</keyword>
<organism evidence="9 10">
    <name type="scientific">Apiospora arundinis</name>
    <dbReference type="NCBI Taxonomy" id="335852"/>
    <lineage>
        <taxon>Eukaryota</taxon>
        <taxon>Fungi</taxon>
        <taxon>Dikarya</taxon>
        <taxon>Ascomycota</taxon>
        <taxon>Pezizomycotina</taxon>
        <taxon>Sordariomycetes</taxon>
        <taxon>Xylariomycetidae</taxon>
        <taxon>Amphisphaeriales</taxon>
        <taxon>Apiosporaceae</taxon>
        <taxon>Apiospora</taxon>
    </lineage>
</organism>
<keyword evidence="3 7" id="KW-0812">Transmembrane</keyword>
<dbReference type="PANTHER" id="PTHR23502:SF51">
    <property type="entry name" value="QUINIDINE RESISTANCE PROTEIN 1-RELATED"/>
    <property type="match status" value="1"/>
</dbReference>
<name>A0ABR2IV22_9PEZI</name>
<feature type="transmembrane region" description="Helical" evidence="7">
    <location>
        <begin position="212"/>
        <end position="232"/>
    </location>
</feature>
<comment type="subcellular location">
    <subcellularLocation>
        <location evidence="1">Membrane</location>
        <topology evidence="1">Multi-pass membrane protein</topology>
    </subcellularLocation>
</comment>
<dbReference type="PROSITE" id="PS50850">
    <property type="entry name" value="MFS"/>
    <property type="match status" value="1"/>
</dbReference>